<evidence type="ECO:0000313" key="6">
    <source>
        <dbReference type="Ensembl" id="ENSCLMP00005028991.1"/>
    </source>
</evidence>
<protein>
    <recommendedName>
        <fullName evidence="5">Ig-like domain-containing protein</fullName>
    </recommendedName>
</protein>
<keyword evidence="1" id="KW-0732">Signal</keyword>
<keyword evidence="2" id="KW-1015">Disulfide bond</keyword>
<dbReference type="Pfam" id="PF00047">
    <property type="entry name" value="ig"/>
    <property type="match status" value="1"/>
</dbReference>
<evidence type="ECO:0000256" key="2">
    <source>
        <dbReference type="ARBA" id="ARBA00023157"/>
    </source>
</evidence>
<keyword evidence="7" id="KW-1185">Reference proteome</keyword>
<evidence type="ECO:0000313" key="7">
    <source>
        <dbReference type="Proteomes" id="UP000694565"/>
    </source>
</evidence>
<proteinExistence type="predicted"/>
<dbReference type="InterPro" id="IPR013783">
    <property type="entry name" value="Ig-like_fold"/>
</dbReference>
<dbReference type="InterPro" id="IPR003599">
    <property type="entry name" value="Ig_sub"/>
</dbReference>
<dbReference type="Proteomes" id="UP000694565">
    <property type="component" value="Unplaced"/>
</dbReference>
<evidence type="ECO:0000256" key="1">
    <source>
        <dbReference type="ARBA" id="ARBA00022729"/>
    </source>
</evidence>
<dbReference type="InterPro" id="IPR052598">
    <property type="entry name" value="IgSF_CEA-related"/>
</dbReference>
<name>A0A8C3G270_CYCLU</name>
<reference evidence="6" key="1">
    <citation type="submission" date="2025-08" db="UniProtKB">
        <authorList>
            <consortium name="Ensembl"/>
        </authorList>
    </citation>
    <scope>IDENTIFICATION</scope>
</reference>
<dbReference type="PROSITE" id="PS50835">
    <property type="entry name" value="IG_LIKE"/>
    <property type="match status" value="2"/>
</dbReference>
<organism evidence="6 7">
    <name type="scientific">Cyclopterus lumpus</name>
    <name type="common">Lumpsucker</name>
    <dbReference type="NCBI Taxonomy" id="8103"/>
    <lineage>
        <taxon>Eukaryota</taxon>
        <taxon>Metazoa</taxon>
        <taxon>Chordata</taxon>
        <taxon>Craniata</taxon>
        <taxon>Vertebrata</taxon>
        <taxon>Euteleostomi</taxon>
        <taxon>Actinopterygii</taxon>
        <taxon>Neopterygii</taxon>
        <taxon>Teleostei</taxon>
        <taxon>Neoteleostei</taxon>
        <taxon>Acanthomorphata</taxon>
        <taxon>Eupercaria</taxon>
        <taxon>Perciformes</taxon>
        <taxon>Cottioidei</taxon>
        <taxon>Cottales</taxon>
        <taxon>Cyclopteridae</taxon>
        <taxon>Cyclopterus</taxon>
    </lineage>
</organism>
<dbReference type="PANTHER" id="PTHR44337">
    <property type="entry name" value="CARCINOEMBRYONIC ANTIGEN-RELATED CELL ADHESION MOLECULE 8"/>
    <property type="match status" value="1"/>
</dbReference>
<dbReference type="PANTHER" id="PTHR44337:SF16">
    <property type="entry name" value="CARCINOEMBRYONIC ANTIGEN-RELATED CELL ADHESION MOLECULE 20-LIKE-RELATED"/>
    <property type="match status" value="1"/>
</dbReference>
<keyword evidence="4" id="KW-0393">Immunoglobulin domain</keyword>
<dbReference type="SUPFAM" id="SSF48726">
    <property type="entry name" value="Immunoglobulin"/>
    <property type="match status" value="2"/>
</dbReference>
<evidence type="ECO:0000259" key="5">
    <source>
        <dbReference type="PROSITE" id="PS50835"/>
    </source>
</evidence>
<dbReference type="SMART" id="SM00409">
    <property type="entry name" value="IG"/>
    <property type="match status" value="2"/>
</dbReference>
<evidence type="ECO:0000256" key="3">
    <source>
        <dbReference type="ARBA" id="ARBA00023180"/>
    </source>
</evidence>
<sequence>FSTGESVTFTTSVKPPAKPYMALTWSFNGTTNVITSTISWGFKTVNIITSTSTDITADGYGNRISLDRATGALELRNLVMEDSGEYTITITPDAGLQKQGKTTLIVYAPITGAIIRSPEAILIEDKSYTNLSCEASGTISTRVWMKDNQPLHRSGRVTFSVDNKTLSLQPVHSSNHGTLQCRVSNPFSTVTVAHLLTVNCEYEKDLEQIRVLLILCHY</sequence>
<reference evidence="6" key="2">
    <citation type="submission" date="2025-09" db="UniProtKB">
        <authorList>
            <consortium name="Ensembl"/>
        </authorList>
    </citation>
    <scope>IDENTIFICATION</scope>
</reference>
<dbReference type="Pfam" id="PF07679">
    <property type="entry name" value="I-set"/>
    <property type="match status" value="1"/>
</dbReference>
<dbReference type="Gene3D" id="2.60.40.10">
    <property type="entry name" value="Immunoglobulins"/>
    <property type="match status" value="2"/>
</dbReference>
<accession>A0A8C3G270</accession>
<feature type="domain" description="Ig-like" evidence="5">
    <location>
        <begin position="1"/>
        <end position="103"/>
    </location>
</feature>
<dbReference type="InterPro" id="IPR013151">
    <property type="entry name" value="Immunoglobulin_dom"/>
</dbReference>
<keyword evidence="3" id="KW-0325">Glycoprotein</keyword>
<dbReference type="InterPro" id="IPR013098">
    <property type="entry name" value="Ig_I-set"/>
</dbReference>
<dbReference type="InterPro" id="IPR007110">
    <property type="entry name" value="Ig-like_dom"/>
</dbReference>
<dbReference type="InterPro" id="IPR036179">
    <property type="entry name" value="Ig-like_dom_sf"/>
</dbReference>
<feature type="domain" description="Ig-like" evidence="5">
    <location>
        <begin position="109"/>
        <end position="193"/>
    </location>
</feature>
<evidence type="ECO:0000256" key="4">
    <source>
        <dbReference type="ARBA" id="ARBA00023319"/>
    </source>
</evidence>
<dbReference type="Ensembl" id="ENSCLMT00005030310.1">
    <property type="protein sequence ID" value="ENSCLMP00005028991.1"/>
    <property type="gene ID" value="ENSCLMG00005014160.1"/>
</dbReference>
<dbReference type="AlphaFoldDB" id="A0A8C3G270"/>
<dbReference type="GeneTree" id="ENSGT01100000263479"/>